<dbReference type="EMBL" id="JBHSTI010000002">
    <property type="protein sequence ID" value="MFC6236505.1"/>
    <property type="molecule type" value="Genomic_DNA"/>
</dbReference>
<dbReference type="InterPro" id="IPR050079">
    <property type="entry name" value="DEAD_box_RNA_helicase"/>
</dbReference>
<name>A0ABW1SWR0_9ACTN</name>
<evidence type="ECO:0000313" key="11">
    <source>
        <dbReference type="EMBL" id="MFC6236505.1"/>
    </source>
</evidence>
<evidence type="ECO:0000256" key="4">
    <source>
        <dbReference type="ARBA" id="ARBA00022840"/>
    </source>
</evidence>
<reference evidence="12" key="1">
    <citation type="journal article" date="2019" name="Int. J. Syst. Evol. Microbiol.">
        <title>The Global Catalogue of Microorganisms (GCM) 10K type strain sequencing project: providing services to taxonomists for standard genome sequencing and annotation.</title>
        <authorList>
            <consortium name="The Broad Institute Genomics Platform"/>
            <consortium name="The Broad Institute Genome Sequencing Center for Infectious Disease"/>
            <person name="Wu L."/>
            <person name="Ma J."/>
        </authorList>
    </citation>
    <scope>NUCLEOTIDE SEQUENCE [LARGE SCALE GENOMIC DNA]</scope>
    <source>
        <strain evidence="12">CGMCC 4.7317</strain>
    </source>
</reference>
<accession>A0ABW1SWR0</accession>
<evidence type="ECO:0000313" key="12">
    <source>
        <dbReference type="Proteomes" id="UP001596138"/>
    </source>
</evidence>
<dbReference type="PANTHER" id="PTHR47959:SF13">
    <property type="entry name" value="ATP-DEPENDENT RNA HELICASE RHLE"/>
    <property type="match status" value="1"/>
</dbReference>
<dbReference type="GO" id="GO:0016787">
    <property type="term" value="F:hydrolase activity"/>
    <property type="evidence" value="ECO:0007669"/>
    <property type="project" value="UniProtKB-KW"/>
</dbReference>
<evidence type="ECO:0000256" key="7">
    <source>
        <dbReference type="SAM" id="MobiDB-lite"/>
    </source>
</evidence>
<dbReference type="InterPro" id="IPR027417">
    <property type="entry name" value="P-loop_NTPase"/>
</dbReference>
<feature type="domain" description="Helicase C-terminal" evidence="9">
    <location>
        <begin position="242"/>
        <end position="400"/>
    </location>
</feature>
<evidence type="ECO:0000256" key="3">
    <source>
        <dbReference type="ARBA" id="ARBA00022806"/>
    </source>
</evidence>
<evidence type="ECO:0000259" key="9">
    <source>
        <dbReference type="PROSITE" id="PS51194"/>
    </source>
</evidence>
<proteinExistence type="inferred from homology"/>
<evidence type="ECO:0000259" key="8">
    <source>
        <dbReference type="PROSITE" id="PS51192"/>
    </source>
</evidence>
<evidence type="ECO:0000256" key="2">
    <source>
        <dbReference type="ARBA" id="ARBA00022801"/>
    </source>
</evidence>
<dbReference type="InterPro" id="IPR044742">
    <property type="entry name" value="DEAD/DEAH_RhlB"/>
</dbReference>
<dbReference type="PROSITE" id="PS51194">
    <property type="entry name" value="HELICASE_CTER"/>
    <property type="match status" value="1"/>
</dbReference>
<dbReference type="InterPro" id="IPR014014">
    <property type="entry name" value="RNA_helicase_DEAD_Q_motif"/>
</dbReference>
<dbReference type="Pfam" id="PF00270">
    <property type="entry name" value="DEAD"/>
    <property type="match status" value="1"/>
</dbReference>
<evidence type="ECO:0000256" key="1">
    <source>
        <dbReference type="ARBA" id="ARBA00022741"/>
    </source>
</evidence>
<dbReference type="PROSITE" id="PS51195">
    <property type="entry name" value="Q_MOTIF"/>
    <property type="match status" value="1"/>
</dbReference>
<feature type="region of interest" description="Disordered" evidence="7">
    <location>
        <begin position="378"/>
        <end position="416"/>
    </location>
</feature>
<sequence length="416" mass="44501">MTTLLDRTTHAVVSDPSAPAVEVDSAPTFASLGLPAPLVAALLKAGIASPFPIQAETIPDALAGNDLLGRGSTGSGKTLAFGLPLIARIAGMPAQPKHPRAVILVPTRELAMQVNDALEPLGRSLGLHFKTVVGGTSMEKQVYALRRGVDVLVATPGRIADLIRQGECLLDDVEMVVLDEADQMCDMGFLPEVTALLELCSPAAQTLLFSATLDGDVDTIVREHMHEPVRHELDAETSPVDTMEHHVLVVNREDKAVVATEIARRDGRTIMFVRSQLGAERVAGNIADRGVNARALHGGMSQNARTRTMAEFKEGRIDVLVATDVAARGIHVDDISLVVHVDPPEDPKAYLHRAGRTARAGAEGRVVTLVLRNQRKGMQRLHEKAGVSAEEHEVEPGSVKLAELTGSRTARESRQA</sequence>
<dbReference type="PANTHER" id="PTHR47959">
    <property type="entry name" value="ATP-DEPENDENT RNA HELICASE RHLE-RELATED"/>
    <property type="match status" value="1"/>
</dbReference>
<feature type="domain" description="Helicase ATP-binding" evidence="8">
    <location>
        <begin position="58"/>
        <end position="231"/>
    </location>
</feature>
<keyword evidence="1" id="KW-0547">Nucleotide-binding</keyword>
<dbReference type="Pfam" id="PF00271">
    <property type="entry name" value="Helicase_C"/>
    <property type="match status" value="1"/>
</dbReference>
<dbReference type="SUPFAM" id="SSF52540">
    <property type="entry name" value="P-loop containing nucleoside triphosphate hydrolases"/>
    <property type="match status" value="1"/>
</dbReference>
<comment type="similarity">
    <text evidence="5">Belongs to the DEAD box helicase family.</text>
</comment>
<dbReference type="InterPro" id="IPR011545">
    <property type="entry name" value="DEAD/DEAH_box_helicase_dom"/>
</dbReference>
<evidence type="ECO:0000259" key="10">
    <source>
        <dbReference type="PROSITE" id="PS51195"/>
    </source>
</evidence>
<feature type="domain" description="DEAD-box RNA helicase Q" evidence="10">
    <location>
        <begin position="27"/>
        <end position="55"/>
    </location>
</feature>
<keyword evidence="4" id="KW-0067">ATP-binding</keyword>
<evidence type="ECO:0000256" key="5">
    <source>
        <dbReference type="ARBA" id="ARBA00038437"/>
    </source>
</evidence>
<feature type="short sequence motif" description="Q motif" evidence="6">
    <location>
        <begin position="27"/>
        <end position="55"/>
    </location>
</feature>
<keyword evidence="3 11" id="KW-0347">Helicase</keyword>
<dbReference type="CDD" id="cd00268">
    <property type="entry name" value="DEADc"/>
    <property type="match status" value="1"/>
</dbReference>
<keyword evidence="2 11" id="KW-0378">Hydrolase</keyword>
<protein>
    <submittedName>
        <fullName evidence="11">DEAD/DEAH box helicase</fullName>
        <ecNumber evidence="11">3.6.4.-</ecNumber>
    </submittedName>
</protein>
<dbReference type="InterPro" id="IPR014001">
    <property type="entry name" value="Helicase_ATP-bd"/>
</dbReference>
<dbReference type="EC" id="3.6.4.-" evidence="11"/>
<keyword evidence="12" id="KW-1185">Reference proteome</keyword>
<dbReference type="Proteomes" id="UP001596138">
    <property type="component" value="Unassembled WGS sequence"/>
</dbReference>
<dbReference type="PROSITE" id="PS51192">
    <property type="entry name" value="HELICASE_ATP_BIND_1"/>
    <property type="match status" value="1"/>
</dbReference>
<dbReference type="SMART" id="SM00487">
    <property type="entry name" value="DEXDc"/>
    <property type="match status" value="1"/>
</dbReference>
<gene>
    <name evidence="11" type="ORF">ACFQGU_01345</name>
</gene>
<dbReference type="GO" id="GO:0004386">
    <property type="term" value="F:helicase activity"/>
    <property type="evidence" value="ECO:0007669"/>
    <property type="project" value="UniProtKB-KW"/>
</dbReference>
<feature type="compositionally biased region" description="Basic and acidic residues" evidence="7">
    <location>
        <begin position="380"/>
        <end position="395"/>
    </location>
</feature>
<evidence type="ECO:0000256" key="6">
    <source>
        <dbReference type="PROSITE-ProRule" id="PRU00552"/>
    </source>
</evidence>
<dbReference type="Gene3D" id="3.40.50.300">
    <property type="entry name" value="P-loop containing nucleotide triphosphate hydrolases"/>
    <property type="match status" value="2"/>
</dbReference>
<dbReference type="CDD" id="cd18787">
    <property type="entry name" value="SF2_C_DEAD"/>
    <property type="match status" value="1"/>
</dbReference>
<dbReference type="SMART" id="SM00490">
    <property type="entry name" value="HELICc"/>
    <property type="match status" value="1"/>
</dbReference>
<dbReference type="InterPro" id="IPR001650">
    <property type="entry name" value="Helicase_C-like"/>
</dbReference>
<organism evidence="11 12">
    <name type="scientific">Longivirga aurantiaca</name>
    <dbReference type="NCBI Taxonomy" id="1837743"/>
    <lineage>
        <taxon>Bacteria</taxon>
        <taxon>Bacillati</taxon>
        <taxon>Actinomycetota</taxon>
        <taxon>Actinomycetes</taxon>
        <taxon>Sporichthyales</taxon>
        <taxon>Sporichthyaceae</taxon>
        <taxon>Longivirga</taxon>
    </lineage>
</organism>
<comment type="caution">
    <text evidence="11">The sequence shown here is derived from an EMBL/GenBank/DDBJ whole genome shotgun (WGS) entry which is preliminary data.</text>
</comment>
<dbReference type="RefSeq" id="WP_386763550.1">
    <property type="nucleotide sequence ID" value="NZ_JBHSTI010000002.1"/>
</dbReference>